<dbReference type="InterPro" id="IPR011250">
    <property type="entry name" value="OMP/PagP_B-barrel"/>
</dbReference>
<dbReference type="SUPFAM" id="SSF56925">
    <property type="entry name" value="OMPA-like"/>
    <property type="match status" value="1"/>
</dbReference>
<dbReference type="PANTHER" id="PTHR34001">
    <property type="entry name" value="BLL7405 PROTEIN"/>
    <property type="match status" value="1"/>
</dbReference>
<reference evidence="8 9" key="1">
    <citation type="journal article" date="2012" name="Microbes Environ.">
        <title>Complete genome sequence of Bradyrhizobium sp. S23321: insights into symbiosis evolution in soil oligotrophs.</title>
        <authorList>
            <person name="Okubo T."/>
            <person name="Tsukui T."/>
            <person name="Maita H."/>
            <person name="Okamoto S."/>
            <person name="Oshima K."/>
            <person name="Fujisawa T."/>
            <person name="Saito A."/>
            <person name="Futamata H."/>
            <person name="Hattori R."/>
            <person name="Shimomura Y."/>
            <person name="Haruta S."/>
            <person name="Morimoto S."/>
            <person name="Wang Y."/>
            <person name="Sakai Y."/>
            <person name="Hattori M."/>
            <person name="Aizawa S."/>
            <person name="Nagashima K.V.P."/>
            <person name="Masuda S."/>
            <person name="Hattori T."/>
            <person name="Yamashita A."/>
            <person name="Bao Z."/>
            <person name="Hayatsu M."/>
            <person name="Kajiya-Kanegae H."/>
            <person name="Yoshinaga I."/>
            <person name="Sakamoto K."/>
            <person name="Toyota K."/>
            <person name="Nakao M."/>
            <person name="Kohara M."/>
            <person name="Anda M."/>
            <person name="Niwa R."/>
            <person name="Jung-Hwan P."/>
            <person name="Sameshima-Saito R."/>
            <person name="Tokuda S."/>
            <person name="Yamamoto S."/>
            <person name="Yamamoto S."/>
            <person name="Yokoyama T."/>
            <person name="Akutsu T."/>
            <person name="Nakamura Y."/>
            <person name="Nakahira-Yanaka Y."/>
            <person name="Takada Hoshino Y."/>
            <person name="Hirakawa H."/>
            <person name="Mitsui H."/>
            <person name="Terasawa K."/>
            <person name="Itakura M."/>
            <person name="Sato S."/>
            <person name="Ikeda-Ohtsubo W."/>
            <person name="Sakakura N."/>
            <person name="Kaminuma E."/>
            <person name="Minamisawa K."/>
        </authorList>
    </citation>
    <scope>NUCLEOTIDE SEQUENCE [LARGE SCALE GENOMIC DNA]</scope>
    <source>
        <strain evidence="8 9">S23321</strain>
    </source>
</reference>
<feature type="signal peptide" evidence="6">
    <location>
        <begin position="1"/>
        <end position="21"/>
    </location>
</feature>
<name>A0AAI8MDK0_9BRAD</name>
<keyword evidence="9" id="KW-1185">Reference proteome</keyword>
<evidence type="ECO:0000256" key="2">
    <source>
        <dbReference type="ARBA" id="ARBA00022729"/>
    </source>
</evidence>
<gene>
    <name evidence="8" type="ORF">S23_33130</name>
</gene>
<dbReference type="GO" id="GO:0009279">
    <property type="term" value="C:cell outer membrane"/>
    <property type="evidence" value="ECO:0007669"/>
    <property type="project" value="UniProtKB-SubCell"/>
</dbReference>
<feature type="chain" id="PRO_5042603632" evidence="6">
    <location>
        <begin position="22"/>
        <end position="271"/>
    </location>
</feature>
<sequence length="271" mass="28068">MKKLMKCVVVAAALAAAPAYAGEAPVRNWNGVYVGANIGGGWGSNSVGYAPNDPQAVNLFGSGGKPPPAAFDFSGVLGGVQLGYNHQFSSAWLIGVEADFDGSGVSGSGSTSGVFAPYYTAPFNAPVQQRLDWFGTLRARLGYLPTNNLLVYSTGGFAYGRVVQSGSWDTNTPFAFGGGAYDVNCFGGNPSCFAGSSSRVATGWTAGAGLEYAILRDWTLRAEYLHVSLAGGSTTETVLGDTTGALPSSFNAAFGRISLNTARIGLSYQFR</sequence>
<comment type="similarity">
    <text evidence="5">Belongs to the Omp25/RopB family.</text>
</comment>
<keyword evidence="3" id="KW-0472">Membrane</keyword>
<dbReference type="KEGG" id="brs:S23_33130"/>
<protein>
    <submittedName>
        <fullName evidence="8">Outer membrane protein Omp31</fullName>
    </submittedName>
</protein>
<accession>A0AAI8MDK0</accession>
<evidence type="ECO:0000256" key="5">
    <source>
        <dbReference type="ARBA" id="ARBA00038306"/>
    </source>
</evidence>
<feature type="domain" description="Outer membrane protein beta-barrel" evidence="7">
    <location>
        <begin position="8"/>
        <end position="270"/>
    </location>
</feature>
<dbReference type="InterPro" id="IPR027385">
    <property type="entry name" value="Beta-barrel_OMP"/>
</dbReference>
<dbReference type="Proteomes" id="UP000007886">
    <property type="component" value="Chromosome"/>
</dbReference>
<keyword evidence="4" id="KW-0998">Cell outer membrane</keyword>
<keyword evidence="2 6" id="KW-0732">Signal</keyword>
<evidence type="ECO:0000256" key="1">
    <source>
        <dbReference type="ARBA" id="ARBA00004442"/>
    </source>
</evidence>
<dbReference type="PANTHER" id="PTHR34001:SF3">
    <property type="entry name" value="BLL7405 PROTEIN"/>
    <property type="match status" value="1"/>
</dbReference>
<comment type="subcellular location">
    <subcellularLocation>
        <location evidence="1">Cell outer membrane</location>
    </subcellularLocation>
</comment>
<organism evidence="8 9">
    <name type="scientific">Bradyrhizobium cosmicum</name>
    <dbReference type="NCBI Taxonomy" id="1404864"/>
    <lineage>
        <taxon>Bacteria</taxon>
        <taxon>Pseudomonadati</taxon>
        <taxon>Pseudomonadota</taxon>
        <taxon>Alphaproteobacteria</taxon>
        <taxon>Hyphomicrobiales</taxon>
        <taxon>Nitrobacteraceae</taxon>
        <taxon>Bradyrhizobium</taxon>
    </lineage>
</organism>
<dbReference type="RefSeq" id="WP_015685808.1">
    <property type="nucleotide sequence ID" value="NC_017082.1"/>
</dbReference>
<dbReference type="AlphaFoldDB" id="A0AAI8MDK0"/>
<dbReference type="Gene3D" id="2.40.160.20">
    <property type="match status" value="1"/>
</dbReference>
<evidence type="ECO:0000313" key="8">
    <source>
        <dbReference type="EMBL" id="BAL76514.1"/>
    </source>
</evidence>
<evidence type="ECO:0000256" key="4">
    <source>
        <dbReference type="ARBA" id="ARBA00023237"/>
    </source>
</evidence>
<evidence type="ECO:0000256" key="3">
    <source>
        <dbReference type="ARBA" id="ARBA00023136"/>
    </source>
</evidence>
<evidence type="ECO:0000259" key="7">
    <source>
        <dbReference type="Pfam" id="PF13505"/>
    </source>
</evidence>
<dbReference type="Pfam" id="PF13505">
    <property type="entry name" value="OMP_b-brl"/>
    <property type="match status" value="1"/>
</dbReference>
<evidence type="ECO:0000313" key="9">
    <source>
        <dbReference type="Proteomes" id="UP000007886"/>
    </source>
</evidence>
<dbReference type="InterPro" id="IPR051692">
    <property type="entry name" value="OMP-like"/>
</dbReference>
<evidence type="ECO:0000256" key="6">
    <source>
        <dbReference type="SAM" id="SignalP"/>
    </source>
</evidence>
<dbReference type="EMBL" id="AP012279">
    <property type="protein sequence ID" value="BAL76514.1"/>
    <property type="molecule type" value="Genomic_DNA"/>
</dbReference>
<proteinExistence type="inferred from homology"/>